<organism evidence="1 2">
    <name type="scientific">Halobaculum magnesiiphilum</name>
    <dbReference type="NCBI Taxonomy" id="1017351"/>
    <lineage>
        <taxon>Archaea</taxon>
        <taxon>Methanobacteriati</taxon>
        <taxon>Methanobacteriota</taxon>
        <taxon>Stenosarchaea group</taxon>
        <taxon>Halobacteria</taxon>
        <taxon>Halobacteriales</taxon>
        <taxon>Haloferacaceae</taxon>
        <taxon>Halobaculum</taxon>
    </lineage>
</organism>
<proteinExistence type="predicted"/>
<dbReference type="SUPFAM" id="SSF54427">
    <property type="entry name" value="NTF2-like"/>
    <property type="match status" value="1"/>
</dbReference>
<dbReference type="GO" id="GO:0030638">
    <property type="term" value="P:polyketide metabolic process"/>
    <property type="evidence" value="ECO:0007669"/>
    <property type="project" value="InterPro"/>
</dbReference>
<dbReference type="GeneID" id="67177078"/>
<dbReference type="KEGG" id="hmp:K6T50_03010"/>
<dbReference type="PANTHER" id="PTHR38436:SF1">
    <property type="entry name" value="ESTER CYCLASE"/>
    <property type="match status" value="1"/>
</dbReference>
<keyword evidence="2" id="KW-1185">Reference proteome</keyword>
<dbReference type="PANTHER" id="PTHR38436">
    <property type="entry name" value="POLYKETIDE CYCLASE SNOAL-LIKE DOMAIN"/>
    <property type="match status" value="1"/>
</dbReference>
<reference evidence="1 2" key="1">
    <citation type="journal article" date="2021" name="Int. J. Syst. Evol. Microbiol.">
        <title>Halobaculum halophilum sp. nov. and Halobaculum salinum sp. nov., isolated from salt lake and saline soil.</title>
        <authorList>
            <person name="Cui H.L."/>
            <person name="Shi X.W."/>
            <person name="Yin X.M."/>
            <person name="Yang X.Y."/>
            <person name="Hou J."/>
            <person name="Zhu L."/>
        </authorList>
    </citation>
    <scope>NUCLEOTIDE SEQUENCE [LARGE SCALE GENOMIC DNA]</scope>
    <source>
        <strain evidence="1 2">NBRC 109044</strain>
    </source>
</reference>
<accession>A0A8T8WE49</accession>
<name>A0A8T8WE49_9EURY</name>
<dbReference type="EMBL" id="CP081958">
    <property type="protein sequence ID" value="QZP38147.1"/>
    <property type="molecule type" value="Genomic_DNA"/>
</dbReference>
<evidence type="ECO:0000313" key="1">
    <source>
        <dbReference type="EMBL" id="QZP38147.1"/>
    </source>
</evidence>
<dbReference type="Gene3D" id="3.10.450.50">
    <property type="match status" value="1"/>
</dbReference>
<dbReference type="Proteomes" id="UP000826254">
    <property type="component" value="Chromosome"/>
</dbReference>
<dbReference type="RefSeq" id="WP_222607950.1">
    <property type="nucleotide sequence ID" value="NZ_CP081958.1"/>
</dbReference>
<evidence type="ECO:0000313" key="2">
    <source>
        <dbReference type="Proteomes" id="UP000826254"/>
    </source>
</evidence>
<dbReference type="Pfam" id="PF07366">
    <property type="entry name" value="SnoaL"/>
    <property type="match status" value="1"/>
</dbReference>
<dbReference type="AlphaFoldDB" id="A0A8T8WE49"/>
<gene>
    <name evidence="1" type="ORF">K6T50_03010</name>
</gene>
<dbReference type="InterPro" id="IPR009959">
    <property type="entry name" value="Cyclase_SnoaL-like"/>
</dbReference>
<sequence>MATEDVGGTVAEPDEAVVEAFLTAFVAGDADRMSDLVTDDCVLHRPRWPLDTEGRAAIVELTEGNEGSFADVTVTVEQSVRSGDRIAAYATASGHNVGPMRMEGREIAPTGRRFEVPQFGIYRVEGGRIAETWVLADALGIVEQLDNLPTGPSAMTRIAVRQLRWRLGGRQRLH</sequence>
<dbReference type="InterPro" id="IPR032710">
    <property type="entry name" value="NTF2-like_dom_sf"/>
</dbReference>
<protein>
    <submittedName>
        <fullName evidence="1">Ester cyclase</fullName>
    </submittedName>
</protein>